<feature type="region of interest" description="Disordered" evidence="4">
    <location>
        <begin position="324"/>
        <end position="392"/>
    </location>
</feature>
<dbReference type="Gene3D" id="2.40.50.100">
    <property type="match status" value="1"/>
</dbReference>
<dbReference type="InterPro" id="IPR058625">
    <property type="entry name" value="MdtA-like_BSH"/>
</dbReference>
<accession>A0A8B2NX60</accession>
<proteinExistence type="inferred from homology"/>
<dbReference type="PANTHER" id="PTHR30158:SF3">
    <property type="entry name" value="MULTIDRUG EFFLUX PUMP SUBUNIT ACRA-RELATED"/>
    <property type="match status" value="1"/>
</dbReference>
<dbReference type="GO" id="GO:0046677">
    <property type="term" value="P:response to antibiotic"/>
    <property type="evidence" value="ECO:0007669"/>
    <property type="project" value="TreeGrafter"/>
</dbReference>
<dbReference type="NCBIfam" id="TIGR01730">
    <property type="entry name" value="RND_mfp"/>
    <property type="match status" value="1"/>
</dbReference>
<feature type="domain" description="Multidrug resistance protein MdtA-like beta-barrel" evidence="7">
    <location>
        <begin position="167"/>
        <end position="254"/>
    </location>
</feature>
<evidence type="ECO:0000259" key="6">
    <source>
        <dbReference type="Pfam" id="PF25917"/>
    </source>
</evidence>
<evidence type="ECO:0000259" key="8">
    <source>
        <dbReference type="Pfam" id="PF25967"/>
    </source>
</evidence>
<dbReference type="Gene3D" id="1.10.287.470">
    <property type="entry name" value="Helix hairpin bin"/>
    <property type="match status" value="1"/>
</dbReference>
<dbReference type="Pfam" id="PF25917">
    <property type="entry name" value="BSH_RND"/>
    <property type="match status" value="1"/>
</dbReference>
<evidence type="ECO:0000313" key="9">
    <source>
        <dbReference type="EMBL" id="RAI00287.1"/>
    </source>
</evidence>
<dbReference type="OrthoDB" id="7811737at2"/>
<dbReference type="InterPro" id="IPR058624">
    <property type="entry name" value="MdtA-like_HH"/>
</dbReference>
<dbReference type="GO" id="GO:0022857">
    <property type="term" value="F:transmembrane transporter activity"/>
    <property type="evidence" value="ECO:0007669"/>
    <property type="project" value="InterPro"/>
</dbReference>
<dbReference type="Proteomes" id="UP000249590">
    <property type="component" value="Unassembled WGS sequence"/>
</dbReference>
<comment type="similarity">
    <text evidence="2">Belongs to the membrane fusion protein (MFP) (TC 8.A.1) family.</text>
</comment>
<feature type="domain" description="Multidrug resistance protein MdtA-like alpha-helical hairpin" evidence="5">
    <location>
        <begin position="62"/>
        <end position="130"/>
    </location>
</feature>
<dbReference type="EMBL" id="QHHQ01000004">
    <property type="protein sequence ID" value="RAI00287.1"/>
    <property type="molecule type" value="Genomic_DNA"/>
</dbReference>
<feature type="coiled-coil region" evidence="3">
    <location>
        <begin position="106"/>
        <end position="133"/>
    </location>
</feature>
<feature type="domain" description="Multidrug resistance protein MdtA-like barrel-sandwich hybrid" evidence="6">
    <location>
        <begin position="21"/>
        <end position="162"/>
    </location>
</feature>
<feature type="compositionally biased region" description="Low complexity" evidence="4">
    <location>
        <begin position="333"/>
        <end position="350"/>
    </location>
</feature>
<dbReference type="FunFam" id="2.40.420.20:FF:000001">
    <property type="entry name" value="Efflux RND transporter periplasmic adaptor subunit"/>
    <property type="match status" value="1"/>
</dbReference>
<dbReference type="AlphaFoldDB" id="A0A8B2NX60"/>
<organism evidence="9 10">
    <name type="scientific">Acuticoccus sediminis</name>
    <dbReference type="NCBI Taxonomy" id="2184697"/>
    <lineage>
        <taxon>Bacteria</taxon>
        <taxon>Pseudomonadati</taxon>
        <taxon>Pseudomonadota</taxon>
        <taxon>Alphaproteobacteria</taxon>
        <taxon>Hyphomicrobiales</taxon>
        <taxon>Amorphaceae</taxon>
        <taxon>Acuticoccus</taxon>
    </lineage>
</organism>
<feature type="domain" description="Multidrug resistance protein MdtA-like C-terminal permuted SH3" evidence="8">
    <location>
        <begin position="258"/>
        <end position="320"/>
    </location>
</feature>
<gene>
    <name evidence="9" type="ORF">DLJ53_18550</name>
</gene>
<dbReference type="Pfam" id="PF25876">
    <property type="entry name" value="HH_MFP_RND"/>
    <property type="match status" value="1"/>
</dbReference>
<feature type="compositionally biased region" description="Polar residues" evidence="4">
    <location>
        <begin position="366"/>
        <end position="392"/>
    </location>
</feature>
<evidence type="ECO:0000313" key="10">
    <source>
        <dbReference type="Proteomes" id="UP000249590"/>
    </source>
</evidence>
<keyword evidence="3" id="KW-0175">Coiled coil</keyword>
<evidence type="ECO:0000259" key="5">
    <source>
        <dbReference type="Pfam" id="PF25876"/>
    </source>
</evidence>
<comment type="subcellular location">
    <subcellularLocation>
        <location evidence="1">Cell envelope</location>
    </subcellularLocation>
</comment>
<dbReference type="Pfam" id="PF25944">
    <property type="entry name" value="Beta-barrel_RND"/>
    <property type="match status" value="1"/>
</dbReference>
<reference evidence="9 10" key="1">
    <citation type="submission" date="2018-05" db="EMBL/GenBank/DDBJ databases">
        <title>Acuticoccus sediminis sp. nov., isolated from deep-sea sediment of Indian Ocean.</title>
        <authorList>
            <person name="Liu X."/>
            <person name="Lai Q."/>
            <person name="Du Y."/>
            <person name="Sun F."/>
            <person name="Zhang X."/>
            <person name="Wang S."/>
            <person name="Shao Z."/>
        </authorList>
    </citation>
    <scope>NUCLEOTIDE SEQUENCE [LARGE SCALE GENOMIC DNA]</scope>
    <source>
        <strain evidence="9 10">PTG4-2</strain>
    </source>
</reference>
<dbReference type="GO" id="GO:0005886">
    <property type="term" value="C:plasma membrane"/>
    <property type="evidence" value="ECO:0007669"/>
    <property type="project" value="TreeGrafter"/>
</dbReference>
<evidence type="ECO:0000256" key="1">
    <source>
        <dbReference type="ARBA" id="ARBA00004196"/>
    </source>
</evidence>
<dbReference type="InterPro" id="IPR058627">
    <property type="entry name" value="MdtA-like_C"/>
</dbReference>
<dbReference type="PANTHER" id="PTHR30158">
    <property type="entry name" value="ACRA/E-RELATED COMPONENT OF DRUG EFFLUX TRANSPORTER"/>
    <property type="match status" value="1"/>
</dbReference>
<evidence type="ECO:0000256" key="4">
    <source>
        <dbReference type="SAM" id="MobiDB-lite"/>
    </source>
</evidence>
<evidence type="ECO:0000256" key="2">
    <source>
        <dbReference type="ARBA" id="ARBA00009477"/>
    </source>
</evidence>
<dbReference type="InterPro" id="IPR058626">
    <property type="entry name" value="MdtA-like_b-barrel"/>
</dbReference>
<evidence type="ECO:0000259" key="7">
    <source>
        <dbReference type="Pfam" id="PF25944"/>
    </source>
</evidence>
<dbReference type="InterPro" id="IPR006143">
    <property type="entry name" value="RND_pump_MFP"/>
</dbReference>
<comment type="caution">
    <text evidence="9">The sequence shown here is derived from an EMBL/GenBank/DDBJ whole genome shotgun (WGS) entry which is preliminary data.</text>
</comment>
<dbReference type="Pfam" id="PF25967">
    <property type="entry name" value="RND-MFP_C"/>
    <property type="match status" value="1"/>
</dbReference>
<dbReference type="Gene3D" id="2.40.420.20">
    <property type="match status" value="1"/>
</dbReference>
<sequence length="392" mass="41508">MEAQDITITSLLPGRVVASGVAEVRPQVDGIIIERVYDEGADVTLGDPLYRIDPATYAARVAAAKAAVAQAQATYNQALNDATRNEQLRKRGVTSEQTLEAAIATRDTASAALQVAQAELQQAEIDLDRTTIRAQLSGVAGRSITTQGALVTAGQSSPLAVIRNIDPVLVDVTQSAAEILEFRRGRLQDRLNDTDTSVALILADGTEYSQRGELTAAEPYVNESTGVVTLRLQFDNPDHLLLPGMYIQVQMPQGTMDNVILAPQEGVTRNRRGLPIAYIVNGDDVIEERQLKTAGTRGNTWIVTGGLEDGDRMVVAGLQRIRPGAKVRPQERPAAAVPDATPAGAAAPDAPDADVKRDSDGGRSAAVTTEGSAKTASNEQTKSAPEPETSAN</sequence>
<name>A0A8B2NX60_9HYPH</name>
<keyword evidence="10" id="KW-1185">Reference proteome</keyword>
<evidence type="ECO:0000256" key="3">
    <source>
        <dbReference type="SAM" id="Coils"/>
    </source>
</evidence>
<dbReference type="GO" id="GO:0030313">
    <property type="term" value="C:cell envelope"/>
    <property type="evidence" value="ECO:0007669"/>
    <property type="project" value="UniProtKB-SubCell"/>
</dbReference>
<dbReference type="SUPFAM" id="SSF111369">
    <property type="entry name" value="HlyD-like secretion proteins"/>
    <property type="match status" value="1"/>
</dbReference>
<protein>
    <submittedName>
        <fullName evidence="9">Efflux RND transporter periplasmic adaptor subunit</fullName>
    </submittedName>
</protein>
<dbReference type="Gene3D" id="2.40.30.170">
    <property type="match status" value="1"/>
</dbReference>